<sequence>MLRSISKRRRVEDMFPKTSGRLGRILACGALALAAVAPVASHADDYPSKPLRFIVPYPPGGPLDTMARMLAEKVRGDLGQPVIVENRSGAGGNIGADLAAKAQPDGYTLVMGAVATHAINPWLFSNLPYDPVKDFAPVTLVASVPNVLVVNVDFAKNNNIRNLGDLIAYAKANPGKLNYGSGGNGSAGHLAGELLKARAGIKVEHIPYQGAAPAQLALLSGQSDFMFDNLAASAPLIKDGKVKVLAVTTKARSSILPEVPTVEEAGVKNFDLGTWFGVFTTGGTPQPVVDKLNKAYSAALMQPDVRQRLLLMGSDAKPMSSAQFADFVRSEKDKYKEIVKVSGASLN</sequence>
<dbReference type="InterPro" id="IPR005064">
    <property type="entry name" value="BUG"/>
</dbReference>
<name>A0A1W6Z646_9BORD</name>
<dbReference type="EMBL" id="CP021109">
    <property type="protein sequence ID" value="ARP88827.1"/>
    <property type="molecule type" value="Genomic_DNA"/>
</dbReference>
<evidence type="ECO:0000256" key="2">
    <source>
        <dbReference type="SAM" id="SignalP"/>
    </source>
</evidence>
<dbReference type="Pfam" id="PF03401">
    <property type="entry name" value="TctC"/>
    <property type="match status" value="1"/>
</dbReference>
<dbReference type="PIRSF" id="PIRSF017082">
    <property type="entry name" value="YflP"/>
    <property type="match status" value="1"/>
</dbReference>
<evidence type="ECO:0000256" key="1">
    <source>
        <dbReference type="ARBA" id="ARBA00006987"/>
    </source>
</evidence>
<dbReference type="AlphaFoldDB" id="A0A1W6Z646"/>
<feature type="chain" id="PRO_5012709856" evidence="2">
    <location>
        <begin position="44"/>
        <end position="347"/>
    </location>
</feature>
<dbReference type="CDD" id="cd13578">
    <property type="entry name" value="PBP2_Bug27"/>
    <property type="match status" value="1"/>
</dbReference>
<organism evidence="3 4">
    <name type="scientific">Bordetella genomosp. 9</name>
    <dbReference type="NCBI Taxonomy" id="1416803"/>
    <lineage>
        <taxon>Bacteria</taxon>
        <taxon>Pseudomonadati</taxon>
        <taxon>Pseudomonadota</taxon>
        <taxon>Betaproteobacteria</taxon>
        <taxon>Burkholderiales</taxon>
        <taxon>Alcaligenaceae</taxon>
        <taxon>Bordetella</taxon>
    </lineage>
</organism>
<evidence type="ECO:0000313" key="3">
    <source>
        <dbReference type="EMBL" id="ARP88827.1"/>
    </source>
</evidence>
<proteinExistence type="inferred from homology"/>
<gene>
    <name evidence="3" type="ORF">CAL13_18725</name>
</gene>
<dbReference type="PANTHER" id="PTHR42928">
    <property type="entry name" value="TRICARBOXYLATE-BINDING PROTEIN"/>
    <property type="match status" value="1"/>
</dbReference>
<feature type="signal peptide" evidence="2">
    <location>
        <begin position="1"/>
        <end position="43"/>
    </location>
</feature>
<dbReference type="Proteomes" id="UP000194139">
    <property type="component" value="Chromosome"/>
</dbReference>
<keyword evidence="2" id="KW-0732">Signal</keyword>
<dbReference type="SUPFAM" id="SSF53850">
    <property type="entry name" value="Periplasmic binding protein-like II"/>
    <property type="match status" value="1"/>
</dbReference>
<comment type="similarity">
    <text evidence="1">Belongs to the UPF0065 (bug) family.</text>
</comment>
<protein>
    <submittedName>
        <fullName evidence="3">ABC transporter substrate-binding protein</fullName>
    </submittedName>
</protein>
<keyword evidence="4" id="KW-1185">Reference proteome</keyword>
<reference evidence="3 4" key="1">
    <citation type="submission" date="2017-05" db="EMBL/GenBank/DDBJ databases">
        <title>Complete and WGS of Bordetella genogroups.</title>
        <authorList>
            <person name="Spilker T."/>
            <person name="LiPuma J."/>
        </authorList>
    </citation>
    <scope>NUCLEOTIDE SEQUENCE [LARGE SCALE GENOMIC DNA]</scope>
    <source>
        <strain evidence="3 4">AU17164</strain>
    </source>
</reference>
<dbReference type="Gene3D" id="3.40.190.10">
    <property type="entry name" value="Periplasmic binding protein-like II"/>
    <property type="match status" value="1"/>
</dbReference>
<dbReference type="Gene3D" id="3.40.190.150">
    <property type="entry name" value="Bordetella uptake gene, domain 1"/>
    <property type="match status" value="1"/>
</dbReference>
<accession>A0A1W6Z646</accession>
<dbReference type="PANTHER" id="PTHR42928:SF5">
    <property type="entry name" value="BLR1237 PROTEIN"/>
    <property type="match status" value="1"/>
</dbReference>
<dbReference type="InterPro" id="IPR042100">
    <property type="entry name" value="Bug_dom1"/>
</dbReference>
<evidence type="ECO:0000313" key="4">
    <source>
        <dbReference type="Proteomes" id="UP000194139"/>
    </source>
</evidence>